<name>A0A0E9Q3E6_ANGAN</name>
<protein>
    <submittedName>
        <fullName evidence="1">Uncharacterized protein</fullName>
    </submittedName>
</protein>
<reference evidence="1" key="2">
    <citation type="journal article" date="2015" name="Fish Shellfish Immunol.">
        <title>Early steps in the European eel (Anguilla anguilla)-Vibrio vulnificus interaction in the gills: Role of the RtxA13 toxin.</title>
        <authorList>
            <person name="Callol A."/>
            <person name="Pajuelo D."/>
            <person name="Ebbesson L."/>
            <person name="Teles M."/>
            <person name="MacKenzie S."/>
            <person name="Amaro C."/>
        </authorList>
    </citation>
    <scope>NUCLEOTIDE SEQUENCE</scope>
</reference>
<organism evidence="1">
    <name type="scientific">Anguilla anguilla</name>
    <name type="common">European freshwater eel</name>
    <name type="synonym">Muraena anguilla</name>
    <dbReference type="NCBI Taxonomy" id="7936"/>
    <lineage>
        <taxon>Eukaryota</taxon>
        <taxon>Metazoa</taxon>
        <taxon>Chordata</taxon>
        <taxon>Craniata</taxon>
        <taxon>Vertebrata</taxon>
        <taxon>Euteleostomi</taxon>
        <taxon>Actinopterygii</taxon>
        <taxon>Neopterygii</taxon>
        <taxon>Teleostei</taxon>
        <taxon>Anguilliformes</taxon>
        <taxon>Anguillidae</taxon>
        <taxon>Anguilla</taxon>
    </lineage>
</organism>
<dbReference type="AlphaFoldDB" id="A0A0E9Q3E6"/>
<accession>A0A0E9Q3E6</accession>
<evidence type="ECO:0000313" key="1">
    <source>
        <dbReference type="EMBL" id="JAH11239.1"/>
    </source>
</evidence>
<reference evidence="1" key="1">
    <citation type="submission" date="2014-11" db="EMBL/GenBank/DDBJ databases">
        <authorList>
            <person name="Amaro Gonzalez C."/>
        </authorList>
    </citation>
    <scope>NUCLEOTIDE SEQUENCE</scope>
</reference>
<proteinExistence type="predicted"/>
<dbReference type="EMBL" id="GBXM01097338">
    <property type="protein sequence ID" value="JAH11239.1"/>
    <property type="molecule type" value="Transcribed_RNA"/>
</dbReference>
<sequence length="32" mass="3670">MKTNNIRSCNTPMFQSVKEAKIQFSLLLRSPS</sequence>